<sequence length="161" mass="18145">MGSLSIFKFFQSEDHVLIIVLFAQYTSGWVGMRFSKTGFMVNSSTMYCLRGTKLSQVKPDEGELNVTHSPIVVLYGATIYLAFQLKFSDRLHRENILLAFGNKTPLHARLSEHDDKTSITFNFSAGLFLTMMLPFRPPHPTPPHPVKHIANKKTKEAGSQT</sequence>
<feature type="region of interest" description="Disordered" evidence="1">
    <location>
        <begin position="139"/>
        <end position="161"/>
    </location>
</feature>
<dbReference type="EMBL" id="JAMYWD010000012">
    <property type="protein sequence ID" value="KAJ4950265.1"/>
    <property type="molecule type" value="Genomic_DNA"/>
</dbReference>
<dbReference type="Proteomes" id="UP001141806">
    <property type="component" value="Unassembled WGS sequence"/>
</dbReference>
<proteinExistence type="predicted"/>
<accession>A0A9Q0GMR2</accession>
<dbReference type="AlphaFoldDB" id="A0A9Q0GMR2"/>
<protein>
    <submittedName>
        <fullName evidence="2">Uncharacterized protein</fullName>
    </submittedName>
</protein>
<evidence type="ECO:0000313" key="2">
    <source>
        <dbReference type="EMBL" id="KAJ4950265.1"/>
    </source>
</evidence>
<keyword evidence="3" id="KW-1185">Reference proteome</keyword>
<name>A0A9Q0GMR2_9MAGN</name>
<evidence type="ECO:0000313" key="3">
    <source>
        <dbReference type="Proteomes" id="UP001141806"/>
    </source>
</evidence>
<comment type="caution">
    <text evidence="2">The sequence shown here is derived from an EMBL/GenBank/DDBJ whole genome shotgun (WGS) entry which is preliminary data.</text>
</comment>
<gene>
    <name evidence="2" type="ORF">NE237_027097</name>
</gene>
<evidence type="ECO:0000256" key="1">
    <source>
        <dbReference type="SAM" id="MobiDB-lite"/>
    </source>
</evidence>
<organism evidence="2 3">
    <name type="scientific">Protea cynaroides</name>
    <dbReference type="NCBI Taxonomy" id="273540"/>
    <lineage>
        <taxon>Eukaryota</taxon>
        <taxon>Viridiplantae</taxon>
        <taxon>Streptophyta</taxon>
        <taxon>Embryophyta</taxon>
        <taxon>Tracheophyta</taxon>
        <taxon>Spermatophyta</taxon>
        <taxon>Magnoliopsida</taxon>
        <taxon>Proteales</taxon>
        <taxon>Proteaceae</taxon>
        <taxon>Protea</taxon>
    </lineage>
</organism>
<dbReference type="OrthoDB" id="19261at2759"/>
<reference evidence="2" key="1">
    <citation type="journal article" date="2023" name="Plant J.">
        <title>The genome of the king protea, Protea cynaroides.</title>
        <authorList>
            <person name="Chang J."/>
            <person name="Duong T.A."/>
            <person name="Schoeman C."/>
            <person name="Ma X."/>
            <person name="Roodt D."/>
            <person name="Barker N."/>
            <person name="Li Z."/>
            <person name="Van de Peer Y."/>
            <person name="Mizrachi E."/>
        </authorList>
    </citation>
    <scope>NUCLEOTIDE SEQUENCE</scope>
    <source>
        <tissue evidence="2">Young leaves</tissue>
    </source>
</reference>